<evidence type="ECO:0000313" key="3">
    <source>
        <dbReference type="Proteomes" id="UP000789901"/>
    </source>
</evidence>
<organism evidence="2 3">
    <name type="scientific">Gigaspora margarita</name>
    <dbReference type="NCBI Taxonomy" id="4874"/>
    <lineage>
        <taxon>Eukaryota</taxon>
        <taxon>Fungi</taxon>
        <taxon>Fungi incertae sedis</taxon>
        <taxon>Mucoromycota</taxon>
        <taxon>Glomeromycotina</taxon>
        <taxon>Glomeromycetes</taxon>
        <taxon>Diversisporales</taxon>
        <taxon>Gigasporaceae</taxon>
        <taxon>Gigaspora</taxon>
    </lineage>
</organism>
<name>A0ABM8W2L9_GIGMA</name>
<gene>
    <name evidence="2" type="ORF">GMARGA_LOCUS2583</name>
</gene>
<keyword evidence="3" id="KW-1185">Reference proteome</keyword>
<evidence type="ECO:0000256" key="1">
    <source>
        <dbReference type="SAM" id="Phobius"/>
    </source>
</evidence>
<evidence type="ECO:0000313" key="2">
    <source>
        <dbReference type="EMBL" id="CAG8508942.1"/>
    </source>
</evidence>
<keyword evidence="1" id="KW-0472">Membrane</keyword>
<accession>A0ABM8W2L9</accession>
<proteinExistence type="predicted"/>
<protein>
    <submittedName>
        <fullName evidence="2">12116_t:CDS:1</fullName>
    </submittedName>
</protein>
<comment type="caution">
    <text evidence="2">The sequence shown here is derived from an EMBL/GenBank/DDBJ whole genome shotgun (WGS) entry which is preliminary data.</text>
</comment>
<feature type="transmembrane region" description="Helical" evidence="1">
    <location>
        <begin position="105"/>
        <end position="122"/>
    </location>
</feature>
<dbReference type="EMBL" id="CAJVQB010000825">
    <property type="protein sequence ID" value="CAG8508942.1"/>
    <property type="molecule type" value="Genomic_DNA"/>
</dbReference>
<sequence length="132" mass="14581">MKLILKIKKKALEGNYKSAESENLKEFIVVIEAALGIVSKIDSMMKGLMESLIGTDLVAAIQMLKVGQILYLGDCYQTGIDVKKGDKNTGIIIDKSKDKKFKKNFEITILAITPIVTTPIMGTPMPVTQEKY</sequence>
<dbReference type="Proteomes" id="UP000789901">
    <property type="component" value="Unassembled WGS sequence"/>
</dbReference>
<keyword evidence="1" id="KW-0812">Transmembrane</keyword>
<reference evidence="2 3" key="1">
    <citation type="submission" date="2021-06" db="EMBL/GenBank/DDBJ databases">
        <authorList>
            <person name="Kallberg Y."/>
            <person name="Tangrot J."/>
            <person name="Rosling A."/>
        </authorList>
    </citation>
    <scope>NUCLEOTIDE SEQUENCE [LARGE SCALE GENOMIC DNA]</scope>
    <source>
        <strain evidence="2 3">120-4 pot B 10/14</strain>
    </source>
</reference>
<keyword evidence="1" id="KW-1133">Transmembrane helix</keyword>